<evidence type="ECO:0000313" key="2">
    <source>
        <dbReference type="Proteomes" id="UP001196413"/>
    </source>
</evidence>
<name>A0AAD5MVH9_PARTN</name>
<evidence type="ECO:0000313" key="1">
    <source>
        <dbReference type="EMBL" id="KAJ1351404.1"/>
    </source>
</evidence>
<reference evidence="1" key="1">
    <citation type="submission" date="2021-06" db="EMBL/GenBank/DDBJ databases">
        <title>Parelaphostrongylus tenuis whole genome reference sequence.</title>
        <authorList>
            <person name="Garwood T.J."/>
            <person name="Larsen P.A."/>
            <person name="Fountain-Jones N.M."/>
            <person name="Garbe J.R."/>
            <person name="Macchietto M.G."/>
            <person name="Kania S.A."/>
            <person name="Gerhold R.W."/>
            <person name="Richards J.E."/>
            <person name="Wolf T.M."/>
        </authorList>
    </citation>
    <scope>NUCLEOTIDE SEQUENCE</scope>
    <source>
        <strain evidence="1">MNPRO001-30</strain>
        <tissue evidence="1">Meninges</tissue>
    </source>
</reference>
<dbReference type="AlphaFoldDB" id="A0AAD5MVH9"/>
<gene>
    <name evidence="1" type="ORF">KIN20_007400</name>
</gene>
<sequence>MELVAKQLPWWSVLRQAPGERPVQLTPELAHESKIRPKDYDLLVDGLKACAKLASVQ</sequence>
<organism evidence="1 2">
    <name type="scientific">Parelaphostrongylus tenuis</name>
    <name type="common">Meningeal worm</name>
    <dbReference type="NCBI Taxonomy" id="148309"/>
    <lineage>
        <taxon>Eukaryota</taxon>
        <taxon>Metazoa</taxon>
        <taxon>Ecdysozoa</taxon>
        <taxon>Nematoda</taxon>
        <taxon>Chromadorea</taxon>
        <taxon>Rhabditida</taxon>
        <taxon>Rhabditina</taxon>
        <taxon>Rhabditomorpha</taxon>
        <taxon>Strongyloidea</taxon>
        <taxon>Metastrongylidae</taxon>
        <taxon>Parelaphostrongylus</taxon>
    </lineage>
</organism>
<dbReference type="EMBL" id="JAHQIW010001067">
    <property type="protein sequence ID" value="KAJ1351404.1"/>
    <property type="molecule type" value="Genomic_DNA"/>
</dbReference>
<comment type="caution">
    <text evidence="1">The sequence shown here is derived from an EMBL/GenBank/DDBJ whole genome shotgun (WGS) entry which is preliminary data.</text>
</comment>
<accession>A0AAD5MVH9</accession>
<proteinExistence type="predicted"/>
<protein>
    <submittedName>
        <fullName evidence="1">Uncharacterized protein</fullName>
    </submittedName>
</protein>
<dbReference type="Proteomes" id="UP001196413">
    <property type="component" value="Unassembled WGS sequence"/>
</dbReference>
<keyword evidence="2" id="KW-1185">Reference proteome</keyword>